<dbReference type="Pfam" id="PF01849">
    <property type="entry name" value="NAC"/>
    <property type="match status" value="1"/>
</dbReference>
<dbReference type="SMART" id="SM01407">
    <property type="entry name" value="NAC"/>
    <property type="match status" value="1"/>
</dbReference>
<gene>
    <name evidence="4" type="primary">nac</name>
    <name evidence="7" type="ORF">HGMM_F32H09C33</name>
</gene>
<dbReference type="AlphaFoldDB" id="E6N9T8"/>
<dbReference type="Gene3D" id="1.10.8.10">
    <property type="entry name" value="DNA helicase RuvA subunit, C-terminal domain"/>
    <property type="match status" value="1"/>
</dbReference>
<dbReference type="HAMAP" id="MF_00814">
    <property type="entry name" value="NAC_arch"/>
    <property type="match status" value="1"/>
</dbReference>
<proteinExistence type="inferred from homology"/>
<evidence type="ECO:0000256" key="5">
    <source>
        <dbReference type="NCBIfam" id="TIGR00264"/>
    </source>
</evidence>
<comment type="similarity">
    <text evidence="4">Belongs to the NAC-alpha family.</text>
</comment>
<name>E6N9T8_CALS0</name>
<evidence type="ECO:0000256" key="4">
    <source>
        <dbReference type="HAMAP-Rule" id="MF_00814"/>
    </source>
</evidence>
<dbReference type="CDD" id="cd14359">
    <property type="entry name" value="UBA_AeNAC"/>
    <property type="match status" value="1"/>
</dbReference>
<dbReference type="SUPFAM" id="SSF46934">
    <property type="entry name" value="UBA-like"/>
    <property type="match status" value="1"/>
</dbReference>
<evidence type="ECO:0000256" key="2">
    <source>
        <dbReference type="ARBA" id="ARBA00022884"/>
    </source>
</evidence>
<dbReference type="GO" id="GO:0003723">
    <property type="term" value="F:RNA binding"/>
    <property type="evidence" value="ECO:0007669"/>
    <property type="project" value="UniProtKB-UniRule"/>
</dbReference>
<reference evidence="7" key="1">
    <citation type="journal article" date="2005" name="Environ. Microbiol.">
        <title>Genetic and functional properties of uncultivated thermophilic crenarchaeotes from a subsurface gold mine as revealed by analysis of genome fragments.</title>
        <authorList>
            <person name="Nunoura T."/>
            <person name="Hirayama H."/>
            <person name="Takami H."/>
            <person name="Oida H."/>
            <person name="Nishi S."/>
            <person name="Shimamura S."/>
            <person name="Suzuki Y."/>
            <person name="Inagaki F."/>
            <person name="Takai K."/>
            <person name="Nealson K.H."/>
            <person name="Horikoshi K."/>
        </authorList>
    </citation>
    <scope>NUCLEOTIDE SEQUENCE</scope>
</reference>
<organism evidence="7">
    <name type="scientific">Caldiarchaeum subterraneum</name>
    <dbReference type="NCBI Taxonomy" id="311458"/>
    <lineage>
        <taxon>Archaea</taxon>
        <taxon>Nitrososphaerota</taxon>
        <taxon>Candidatus Caldarchaeales</taxon>
        <taxon>Candidatus Caldarchaeaceae</taxon>
        <taxon>Candidatus Caldarchaeum</taxon>
    </lineage>
</organism>
<dbReference type="InterPro" id="IPR009060">
    <property type="entry name" value="UBA-like_sf"/>
</dbReference>
<evidence type="ECO:0000256" key="3">
    <source>
        <dbReference type="ARBA" id="ARBA00022927"/>
    </source>
</evidence>
<dbReference type="GO" id="GO:0015031">
    <property type="term" value="P:protein transport"/>
    <property type="evidence" value="ECO:0007669"/>
    <property type="project" value="UniProtKB-UniRule"/>
</dbReference>
<keyword evidence="1 4" id="KW-0813">Transport</keyword>
<evidence type="ECO:0000256" key="1">
    <source>
        <dbReference type="ARBA" id="ARBA00022448"/>
    </source>
</evidence>
<comment type="function">
    <text evidence="4">Contacts the emerging nascent chain on the ribosome.</text>
</comment>
<sequence>MVQYGFDGLKRLSPREMRRAQERMLKNLGLNVEEMGQAEEVVIKLGERVITLRGPLVYAVKTGGEKIFQIIGGEEVAAQEVETKPVYEPSEEDVSLVMAQTGASEEEAKKALLDSGGDLAKAILMIRSRR</sequence>
<evidence type="ECO:0000259" key="6">
    <source>
        <dbReference type="PROSITE" id="PS51151"/>
    </source>
</evidence>
<evidence type="ECO:0000313" key="7">
    <source>
        <dbReference type="EMBL" id="BAJ49094.1"/>
    </source>
</evidence>
<dbReference type="InterPro" id="IPR038187">
    <property type="entry name" value="NAC_A/B_dom_sf"/>
</dbReference>
<feature type="domain" description="NAC-A/B" evidence="6">
    <location>
        <begin position="14"/>
        <end position="83"/>
    </location>
</feature>
<keyword evidence="2 4" id="KW-0694">RNA-binding</keyword>
<dbReference type="InterPro" id="IPR002715">
    <property type="entry name" value="Nas_poly-pep-assoc_cplx_dom"/>
</dbReference>
<dbReference type="PROSITE" id="PS51151">
    <property type="entry name" value="NAC_AB"/>
    <property type="match status" value="1"/>
</dbReference>
<dbReference type="NCBIfam" id="TIGR00264">
    <property type="entry name" value="archaeal-type nascent polypeptide-associated complex protein"/>
    <property type="match status" value="1"/>
</dbReference>
<dbReference type="Gene3D" id="2.20.70.30">
    <property type="entry name" value="Nascent polypeptide-associated complex domain"/>
    <property type="match status" value="1"/>
</dbReference>
<accession>E6N9T8</accession>
<reference evidence="7" key="2">
    <citation type="journal article" date="2011" name="Nucleic Acids Res.">
        <title>Insights into the evolution of Archaea and eukaryotic protein modifier systems revealed by the genome of a novel archaeal group.</title>
        <authorList>
            <person name="Nunoura T."/>
            <person name="Takaki Y."/>
            <person name="Kakuta J."/>
            <person name="Nishi S."/>
            <person name="Sugahara J."/>
            <person name="Kazama H."/>
            <person name="Chee G."/>
            <person name="Hattori M."/>
            <person name="Kanai A."/>
            <person name="Atomi H."/>
            <person name="Takai K."/>
            <person name="Takami H."/>
        </authorList>
    </citation>
    <scope>NUCLEOTIDE SEQUENCE</scope>
</reference>
<dbReference type="InterPro" id="IPR005231">
    <property type="entry name" value="NAC_arc"/>
</dbReference>
<protein>
    <recommendedName>
        <fullName evidence="4 5">Nascent polypeptide-associated complex protein</fullName>
    </recommendedName>
</protein>
<dbReference type="EMBL" id="AP011882">
    <property type="protein sequence ID" value="BAJ49094.1"/>
    <property type="molecule type" value="Genomic_DNA"/>
</dbReference>
<keyword evidence="3 4" id="KW-0653">Protein transport</keyword>
<comment type="subunit">
    <text evidence="4">Homodimer. Interacts with the ribosome. Binds ribosomal RNA.</text>
</comment>